<organism evidence="4 5">
    <name type="scientific">Zymoseptoria brevis</name>
    <dbReference type="NCBI Taxonomy" id="1047168"/>
    <lineage>
        <taxon>Eukaryota</taxon>
        <taxon>Fungi</taxon>
        <taxon>Dikarya</taxon>
        <taxon>Ascomycota</taxon>
        <taxon>Pezizomycotina</taxon>
        <taxon>Dothideomycetes</taxon>
        <taxon>Dothideomycetidae</taxon>
        <taxon>Mycosphaerellales</taxon>
        <taxon>Mycosphaerellaceae</taxon>
        <taxon>Zymoseptoria</taxon>
    </lineage>
</organism>
<keyword evidence="2" id="KW-1133">Transmembrane helix</keyword>
<proteinExistence type="predicted"/>
<feature type="chain" id="PRO_5002468361" description="Transmembrane protein" evidence="3">
    <location>
        <begin position="22"/>
        <end position="161"/>
    </location>
</feature>
<feature type="region of interest" description="Disordered" evidence="1">
    <location>
        <begin position="31"/>
        <end position="53"/>
    </location>
</feature>
<evidence type="ECO:0000313" key="5">
    <source>
        <dbReference type="Proteomes" id="UP000033647"/>
    </source>
</evidence>
<evidence type="ECO:0008006" key="6">
    <source>
        <dbReference type="Google" id="ProtNLM"/>
    </source>
</evidence>
<evidence type="ECO:0000256" key="3">
    <source>
        <dbReference type="SAM" id="SignalP"/>
    </source>
</evidence>
<sequence length="161" mass="17058">MASISQAIPWLCAVLPTLSLAAAIAGRQTQESSDGTYESNGGAVDTEGGASGGSSGSFNLSKGGLIAIIVVVVIVVILGVVMTVLFVVAKRRQWDIRQSIKRASRRLTGRGNPEPWAMDRQSKRGGMQMKGIPARDGQKRGAFVEVKDTEKNAGSKSKGWR</sequence>
<feature type="region of interest" description="Disordered" evidence="1">
    <location>
        <begin position="105"/>
        <end position="161"/>
    </location>
</feature>
<evidence type="ECO:0000313" key="4">
    <source>
        <dbReference type="EMBL" id="KJX95671.1"/>
    </source>
</evidence>
<reference evidence="4 5" key="1">
    <citation type="submission" date="2015-03" db="EMBL/GenBank/DDBJ databases">
        <title>RNA-seq based gene annotation and comparative genomics of four Zymoseptoria species reveal species-specific pathogenicity related genes and transposable element activity.</title>
        <authorList>
            <person name="Grandaubert J."/>
            <person name="Bhattacharyya A."/>
            <person name="Stukenbrock E.H."/>
        </authorList>
    </citation>
    <scope>NUCLEOTIDE SEQUENCE [LARGE SCALE GENOMIC DNA]</scope>
    <source>
        <strain evidence="4 5">Zb18110</strain>
    </source>
</reference>
<accession>A0A0F4GE15</accession>
<dbReference type="Proteomes" id="UP000033647">
    <property type="component" value="Unassembled WGS sequence"/>
</dbReference>
<dbReference type="EMBL" id="LAFY01004059">
    <property type="protein sequence ID" value="KJX95671.1"/>
    <property type="molecule type" value="Genomic_DNA"/>
</dbReference>
<evidence type="ECO:0000256" key="1">
    <source>
        <dbReference type="SAM" id="MobiDB-lite"/>
    </source>
</evidence>
<feature type="transmembrane region" description="Helical" evidence="2">
    <location>
        <begin position="65"/>
        <end position="89"/>
    </location>
</feature>
<gene>
    <name evidence="4" type="ORF">TI39_contig4099g00029</name>
</gene>
<protein>
    <recommendedName>
        <fullName evidence="6">Transmembrane protein</fullName>
    </recommendedName>
</protein>
<keyword evidence="5" id="KW-1185">Reference proteome</keyword>
<name>A0A0F4GE15_9PEZI</name>
<keyword evidence="2" id="KW-0472">Membrane</keyword>
<keyword evidence="2" id="KW-0812">Transmembrane</keyword>
<comment type="caution">
    <text evidence="4">The sequence shown here is derived from an EMBL/GenBank/DDBJ whole genome shotgun (WGS) entry which is preliminary data.</text>
</comment>
<evidence type="ECO:0000256" key="2">
    <source>
        <dbReference type="SAM" id="Phobius"/>
    </source>
</evidence>
<dbReference type="AlphaFoldDB" id="A0A0F4GE15"/>
<keyword evidence="3" id="KW-0732">Signal</keyword>
<dbReference type="OrthoDB" id="5425637at2759"/>
<feature type="signal peptide" evidence="3">
    <location>
        <begin position="1"/>
        <end position="21"/>
    </location>
</feature>